<dbReference type="Pfam" id="PF10647">
    <property type="entry name" value="Gmad1"/>
    <property type="match status" value="1"/>
</dbReference>
<proteinExistence type="predicted"/>
<dbReference type="Proteomes" id="UP000198815">
    <property type="component" value="Unassembled WGS sequence"/>
</dbReference>
<dbReference type="SUPFAM" id="SSF82171">
    <property type="entry name" value="DPP6 N-terminal domain-like"/>
    <property type="match status" value="1"/>
</dbReference>
<dbReference type="STRING" id="64702.SAMN05443377_10679"/>
<keyword evidence="3" id="KW-1185">Reference proteome</keyword>
<dbReference type="PROSITE" id="PS51257">
    <property type="entry name" value="PROKAR_LIPOPROTEIN"/>
    <property type="match status" value="1"/>
</dbReference>
<protein>
    <submittedName>
        <fullName evidence="2">Lipoprotein LpqB beta-propeller domain-containing protein</fullName>
    </submittedName>
</protein>
<dbReference type="AlphaFoldDB" id="A0A1H9RA95"/>
<dbReference type="RefSeq" id="WP_091968418.1">
    <property type="nucleotide sequence ID" value="NZ_FOGZ01000006.1"/>
</dbReference>
<dbReference type="OrthoDB" id="3226781at2"/>
<keyword evidence="2" id="KW-0449">Lipoprotein</keyword>
<dbReference type="Pfam" id="PF10646">
    <property type="entry name" value="Germane"/>
    <property type="match status" value="1"/>
</dbReference>
<feature type="domain" description="GerMN" evidence="1">
    <location>
        <begin position="199"/>
        <end position="290"/>
    </location>
</feature>
<evidence type="ECO:0000313" key="3">
    <source>
        <dbReference type="Proteomes" id="UP000198815"/>
    </source>
</evidence>
<gene>
    <name evidence="2" type="ORF">SAMN05443377_10679</name>
</gene>
<name>A0A1H9RA95_9ACTN</name>
<dbReference type="EMBL" id="FOGZ01000006">
    <property type="protein sequence ID" value="SER69578.1"/>
    <property type="molecule type" value="Genomic_DNA"/>
</dbReference>
<evidence type="ECO:0000313" key="2">
    <source>
        <dbReference type="EMBL" id="SER69578.1"/>
    </source>
</evidence>
<accession>A0A1H9RA95</accession>
<dbReference type="Pfam" id="PF25976">
    <property type="entry name" value="LpqB_N"/>
    <property type="match status" value="1"/>
</dbReference>
<sequence>MKLTRRTVLGFVPIGLMSGCAQVPSSGPVLEVSNPAASPAPGGVVVAPDPPAADATPELILAGFLTACLVPTDNYAVARQFLTPRASTAWVPSAAVNVYDSDSHPPVVTDSSALLRAPLLGTIDVRGYYTADYKPDFQHDFSLVKVGDQWRINSPGQGIFVSRYELHRAYSILRVHCLNRWGTGLVPQQVFMPNRRLSPTTAAQALLRGTSPWLRPAVTTAVIDGTTLAAPAVTIDSQGVAEVSLSAQIGALHDDQRRALAAQFLWTLGDQTRLGGLRLEQQGRPFAVPGAGADGVIRASALASFAPVVEATRSDAYVVAAGKLSRLLPSGVVTAGGVLSAGWDHEVQSISLSTDGTTVALVTDGSSRLFTARTDTNAAPTRLADGTEFLRPQLDPSGRIWVVDRAGEAGASLVVVTADRVERAILAGLPAAPLAARLSPAGERLAVIAGTPGSSKLGFFRVGGNPELVVDGWRTLTVVSSQGVLGAVQDVGWISATRMVVLAALDASSPAEVFLVDVDGSEVESLGPGIDMSLRGIAALPSTNGVAICALTSGGTVLVYQEGARWLRHDVNEVSAISYQG</sequence>
<reference evidence="2 3" key="1">
    <citation type="submission" date="2016-10" db="EMBL/GenBank/DDBJ databases">
        <authorList>
            <person name="de Groot N.N."/>
        </authorList>
    </citation>
    <scope>NUCLEOTIDE SEQUENCE [LARGE SCALE GENOMIC DNA]</scope>
    <source>
        <strain evidence="2 3">DSM 16859</strain>
    </source>
</reference>
<evidence type="ECO:0000259" key="1">
    <source>
        <dbReference type="SMART" id="SM00909"/>
    </source>
</evidence>
<dbReference type="SMART" id="SM00909">
    <property type="entry name" value="Germane"/>
    <property type="match status" value="1"/>
</dbReference>
<dbReference type="InterPro" id="IPR018910">
    <property type="entry name" value="LpqB_C"/>
</dbReference>
<dbReference type="InterPro" id="IPR019606">
    <property type="entry name" value="GerMN"/>
</dbReference>
<dbReference type="InterPro" id="IPR059026">
    <property type="entry name" value="LpqB_N"/>
</dbReference>
<organism evidence="2 3">
    <name type="scientific">Propionibacterium cyclohexanicum</name>
    <dbReference type="NCBI Taxonomy" id="64702"/>
    <lineage>
        <taxon>Bacteria</taxon>
        <taxon>Bacillati</taxon>
        <taxon>Actinomycetota</taxon>
        <taxon>Actinomycetes</taxon>
        <taxon>Propionibacteriales</taxon>
        <taxon>Propionibacteriaceae</taxon>
        <taxon>Propionibacterium</taxon>
    </lineage>
</organism>